<evidence type="ECO:0000313" key="3">
    <source>
        <dbReference type="Proteomes" id="UP000460298"/>
    </source>
</evidence>
<gene>
    <name evidence="2" type="ORF">F9K24_16105</name>
</gene>
<protein>
    <submittedName>
        <fullName evidence="2">Outer membrane lipoprotein carrier protein LolA</fullName>
    </submittedName>
</protein>
<reference evidence="2 3" key="1">
    <citation type="submission" date="2019-10" db="EMBL/GenBank/DDBJ databases">
        <title>Extracellular Electron Transfer in a Candidatus Methanoperedens spp. Enrichment Culture.</title>
        <authorList>
            <person name="Berger S."/>
            <person name="Rangel Shaw D."/>
            <person name="Berben T."/>
            <person name="In 'T Zandt M."/>
            <person name="Frank J."/>
            <person name="Reimann J."/>
            <person name="Jetten M.S.M."/>
            <person name="Welte C.U."/>
        </authorList>
    </citation>
    <scope>NUCLEOTIDE SEQUENCE [LARGE SCALE GENOMIC DNA]</scope>
    <source>
        <strain evidence="2">SB12</strain>
    </source>
</reference>
<dbReference type="InterPro" id="IPR029046">
    <property type="entry name" value="LolA/LolB/LppX"/>
</dbReference>
<dbReference type="SUPFAM" id="SSF89392">
    <property type="entry name" value="Prokaryotic lipoproteins and lipoprotein localization factors"/>
    <property type="match status" value="1"/>
</dbReference>
<dbReference type="PANTHER" id="PTHR35869:SF1">
    <property type="entry name" value="OUTER-MEMBRANE LIPOPROTEIN CARRIER PROTEIN"/>
    <property type="match status" value="1"/>
</dbReference>
<keyword evidence="2" id="KW-0449">Lipoprotein</keyword>
<keyword evidence="1" id="KW-0732">Signal</keyword>
<sequence>MSSRLRFPVLAGLLILFPTVLLDANPPHNWHSHADVVRKVTDLYKKMKSYRAEFQIQTPKKTMTGTASYLNPGKVRFDFSNPAGDMLLSDGKVLWIVISRLNVIGRQDLELDQKDENGNRIFAVMPGSGIDRLFRKYHYRFAGLEQPRKVDGKDYFVLELEQKEKIGGYTQMTLYINSQTYLIEKAEAIDSLDGKTMIQFRNIRPDEPLDGKLFQYSPPDTQRVVYNPLVSEE</sequence>
<name>A0A833H0G9_9LEPT</name>
<dbReference type="Gene3D" id="2.50.20.10">
    <property type="entry name" value="Lipoprotein localisation LolA/LolB/LppX"/>
    <property type="match status" value="1"/>
</dbReference>
<proteinExistence type="predicted"/>
<dbReference type="Proteomes" id="UP000460298">
    <property type="component" value="Unassembled WGS sequence"/>
</dbReference>
<evidence type="ECO:0000256" key="1">
    <source>
        <dbReference type="ARBA" id="ARBA00022729"/>
    </source>
</evidence>
<accession>A0A833H0G9</accession>
<comment type="caution">
    <text evidence="2">The sequence shown here is derived from an EMBL/GenBank/DDBJ whole genome shotgun (WGS) entry which is preliminary data.</text>
</comment>
<dbReference type="InterPro" id="IPR004564">
    <property type="entry name" value="OM_lipoprot_carrier_LolA-like"/>
</dbReference>
<dbReference type="Pfam" id="PF03548">
    <property type="entry name" value="LolA"/>
    <property type="match status" value="1"/>
</dbReference>
<dbReference type="EMBL" id="WBUI01000018">
    <property type="protein sequence ID" value="KAB2930758.1"/>
    <property type="molecule type" value="Genomic_DNA"/>
</dbReference>
<evidence type="ECO:0000313" key="2">
    <source>
        <dbReference type="EMBL" id="KAB2930758.1"/>
    </source>
</evidence>
<dbReference type="PANTHER" id="PTHR35869">
    <property type="entry name" value="OUTER-MEMBRANE LIPOPROTEIN CARRIER PROTEIN"/>
    <property type="match status" value="1"/>
</dbReference>
<dbReference type="CDD" id="cd16325">
    <property type="entry name" value="LolA"/>
    <property type="match status" value="1"/>
</dbReference>
<dbReference type="AlphaFoldDB" id="A0A833H0G9"/>
<organism evidence="2 3">
    <name type="scientific">Leptonema illini</name>
    <dbReference type="NCBI Taxonomy" id="183"/>
    <lineage>
        <taxon>Bacteria</taxon>
        <taxon>Pseudomonadati</taxon>
        <taxon>Spirochaetota</taxon>
        <taxon>Spirochaetia</taxon>
        <taxon>Leptospirales</taxon>
        <taxon>Leptospiraceae</taxon>
        <taxon>Leptonema</taxon>
    </lineage>
</organism>